<name>A0A6A8A2P9_9HYPH</name>
<keyword evidence="3" id="KW-1185">Reference proteome</keyword>
<sequence length="154" mass="17179">MTKRNRRLFRLIYLAEFIILGLPVVVLLGFSAIVGIVFFTAVSFAPKSALIGITSLLTCLSGLMAIINFCRLSTAYLFEPIERFSHYRRDFQFGLGYAALPLLFLLIISTQVASRDPLSWPLLPFLSGAVLLIPITHLWLALREAGRAMMKESG</sequence>
<keyword evidence="1" id="KW-0472">Membrane</keyword>
<dbReference type="EMBL" id="WIXI01000022">
    <property type="protein sequence ID" value="MQY44754.1"/>
    <property type="molecule type" value="Genomic_DNA"/>
</dbReference>
<dbReference type="AlphaFoldDB" id="A0A6A8A2P9"/>
<reference evidence="2 3" key="1">
    <citation type="submission" date="2019-11" db="EMBL/GenBank/DDBJ databases">
        <title>Genome analysis of Rhizobacterium cereale a novel genus and species isolated from maize roots in North Spain.</title>
        <authorList>
            <person name="Menendez E."/>
            <person name="Flores-Felix J.D."/>
            <person name="Ramirez-Bahena M.-H."/>
            <person name="Igual J.M."/>
            <person name="Garcia-Fraile P."/>
            <person name="Peix A."/>
            <person name="Velazquez E."/>
        </authorList>
    </citation>
    <scope>NUCLEOTIDE SEQUENCE [LARGE SCALE GENOMIC DNA]</scope>
    <source>
        <strain evidence="2 3">RZME27</strain>
    </source>
</reference>
<organism evidence="2 3">
    <name type="scientific">Endobacterium cereale</name>
    <dbReference type="NCBI Taxonomy" id="2663029"/>
    <lineage>
        <taxon>Bacteria</taxon>
        <taxon>Pseudomonadati</taxon>
        <taxon>Pseudomonadota</taxon>
        <taxon>Alphaproteobacteria</taxon>
        <taxon>Hyphomicrobiales</taxon>
        <taxon>Rhizobiaceae</taxon>
        <taxon>Endobacterium</taxon>
    </lineage>
</organism>
<keyword evidence="1" id="KW-1133">Transmembrane helix</keyword>
<comment type="caution">
    <text evidence="2">The sequence shown here is derived from an EMBL/GenBank/DDBJ whole genome shotgun (WGS) entry which is preliminary data.</text>
</comment>
<gene>
    <name evidence="2" type="ORF">GAO09_01525</name>
</gene>
<evidence type="ECO:0000313" key="3">
    <source>
        <dbReference type="Proteomes" id="UP000435138"/>
    </source>
</evidence>
<feature type="transmembrane region" description="Helical" evidence="1">
    <location>
        <begin position="122"/>
        <end position="142"/>
    </location>
</feature>
<feature type="transmembrane region" description="Helical" evidence="1">
    <location>
        <begin position="12"/>
        <end position="42"/>
    </location>
</feature>
<evidence type="ECO:0000256" key="1">
    <source>
        <dbReference type="SAM" id="Phobius"/>
    </source>
</evidence>
<keyword evidence="1" id="KW-0812">Transmembrane</keyword>
<accession>A0A6A8A2P9</accession>
<dbReference type="RefSeq" id="WP_153352294.1">
    <property type="nucleotide sequence ID" value="NZ_JAYKOO010000003.1"/>
</dbReference>
<feature type="transmembrane region" description="Helical" evidence="1">
    <location>
        <begin position="48"/>
        <end position="70"/>
    </location>
</feature>
<proteinExistence type="predicted"/>
<evidence type="ECO:0000313" key="2">
    <source>
        <dbReference type="EMBL" id="MQY44754.1"/>
    </source>
</evidence>
<protein>
    <submittedName>
        <fullName evidence="2">Uncharacterized protein</fullName>
    </submittedName>
</protein>
<dbReference type="Proteomes" id="UP000435138">
    <property type="component" value="Unassembled WGS sequence"/>
</dbReference>
<feature type="transmembrane region" description="Helical" evidence="1">
    <location>
        <begin position="91"/>
        <end position="110"/>
    </location>
</feature>